<organism evidence="3 4">
    <name type="scientific">Undibacterium amnicola</name>
    <dbReference type="NCBI Taxonomy" id="1834038"/>
    <lineage>
        <taxon>Bacteria</taxon>
        <taxon>Pseudomonadati</taxon>
        <taxon>Pseudomonadota</taxon>
        <taxon>Betaproteobacteria</taxon>
        <taxon>Burkholderiales</taxon>
        <taxon>Oxalobacteraceae</taxon>
        <taxon>Undibacterium</taxon>
    </lineage>
</organism>
<proteinExistence type="predicted"/>
<protein>
    <submittedName>
        <fullName evidence="3">Heavy-metal-associated domain-containing protein</fullName>
    </submittedName>
</protein>
<sequence length="67" mass="7125">MPQFQVEDMTCKHCEATISKAIKELDAQANIAIDLAAHSVSIESAQNEALLEAAIREAGFTPVLVAA</sequence>
<feature type="domain" description="HMA" evidence="2">
    <location>
        <begin position="1"/>
        <end position="63"/>
    </location>
</feature>
<evidence type="ECO:0000259" key="2">
    <source>
        <dbReference type="PROSITE" id="PS50846"/>
    </source>
</evidence>
<comment type="caution">
    <text evidence="3">The sequence shown here is derived from an EMBL/GenBank/DDBJ whole genome shotgun (WGS) entry which is preliminary data.</text>
</comment>
<dbReference type="InterPro" id="IPR006121">
    <property type="entry name" value="HMA_dom"/>
</dbReference>
<dbReference type="RefSeq" id="WP_186891046.1">
    <property type="nucleotide sequence ID" value="NZ_JACOFU010000004.1"/>
</dbReference>
<dbReference type="InterPro" id="IPR036163">
    <property type="entry name" value="HMA_dom_sf"/>
</dbReference>
<dbReference type="EMBL" id="JACOFU010000004">
    <property type="protein sequence ID" value="MBC3831997.1"/>
    <property type="molecule type" value="Genomic_DNA"/>
</dbReference>
<dbReference type="Gene3D" id="3.30.70.100">
    <property type="match status" value="1"/>
</dbReference>
<dbReference type="PROSITE" id="PS01047">
    <property type="entry name" value="HMA_1"/>
    <property type="match status" value="1"/>
</dbReference>
<keyword evidence="1" id="KW-0479">Metal-binding</keyword>
<accession>A0ABR6XSV8</accession>
<dbReference type="InterPro" id="IPR017969">
    <property type="entry name" value="Heavy-metal-associated_CS"/>
</dbReference>
<dbReference type="PROSITE" id="PS50846">
    <property type="entry name" value="HMA_2"/>
    <property type="match status" value="1"/>
</dbReference>
<evidence type="ECO:0000313" key="4">
    <source>
        <dbReference type="Proteomes" id="UP000643610"/>
    </source>
</evidence>
<name>A0ABR6XSV8_9BURK</name>
<gene>
    <name evidence="3" type="ORF">H8K33_10790</name>
</gene>
<evidence type="ECO:0000313" key="3">
    <source>
        <dbReference type="EMBL" id="MBC3831997.1"/>
    </source>
</evidence>
<keyword evidence="4" id="KW-1185">Reference proteome</keyword>
<dbReference type="Pfam" id="PF00403">
    <property type="entry name" value="HMA"/>
    <property type="match status" value="1"/>
</dbReference>
<dbReference type="SUPFAM" id="SSF55008">
    <property type="entry name" value="HMA, heavy metal-associated domain"/>
    <property type="match status" value="1"/>
</dbReference>
<evidence type="ECO:0000256" key="1">
    <source>
        <dbReference type="ARBA" id="ARBA00022723"/>
    </source>
</evidence>
<dbReference type="Proteomes" id="UP000643610">
    <property type="component" value="Unassembled WGS sequence"/>
</dbReference>
<dbReference type="CDD" id="cd00371">
    <property type="entry name" value="HMA"/>
    <property type="match status" value="1"/>
</dbReference>
<reference evidence="3 4" key="1">
    <citation type="submission" date="2020-08" db="EMBL/GenBank/DDBJ databases">
        <title>Novel species isolated from subtropical streams in China.</title>
        <authorList>
            <person name="Lu H."/>
        </authorList>
    </citation>
    <scope>NUCLEOTIDE SEQUENCE [LARGE SCALE GENOMIC DNA]</scope>
    <source>
        <strain evidence="3 4">KCTC 52442</strain>
    </source>
</reference>